<evidence type="ECO:0000313" key="1">
    <source>
        <dbReference type="EMBL" id="OGY58905.1"/>
    </source>
</evidence>
<proteinExistence type="predicted"/>
<reference evidence="1 2" key="1">
    <citation type="journal article" date="2016" name="Nat. Commun.">
        <title>Thousands of microbial genomes shed light on interconnected biogeochemical processes in an aquifer system.</title>
        <authorList>
            <person name="Anantharaman K."/>
            <person name="Brown C.T."/>
            <person name="Hug L.A."/>
            <person name="Sharon I."/>
            <person name="Castelle C.J."/>
            <person name="Probst A.J."/>
            <person name="Thomas B.C."/>
            <person name="Singh A."/>
            <person name="Wilkins M.J."/>
            <person name="Karaoz U."/>
            <person name="Brodie E.L."/>
            <person name="Williams K.H."/>
            <person name="Hubbard S.S."/>
            <person name="Banfield J.F."/>
        </authorList>
    </citation>
    <scope>NUCLEOTIDE SEQUENCE [LARGE SCALE GENOMIC DNA]</scope>
</reference>
<dbReference type="EMBL" id="MHIW01000012">
    <property type="protein sequence ID" value="OGY58905.1"/>
    <property type="molecule type" value="Genomic_DNA"/>
</dbReference>
<dbReference type="Proteomes" id="UP000178259">
    <property type="component" value="Unassembled WGS sequence"/>
</dbReference>
<sequence>MVSAIREKYPKQETFYLKEAKNLRKALEVLLTTFGDKSCEPSRVVNRPKNRLKEPVIVMMGAGDIVNLTPQLLKR</sequence>
<comment type="caution">
    <text evidence="1">The sequence shown here is derived from an EMBL/GenBank/DDBJ whole genome shotgun (WGS) entry which is preliminary data.</text>
</comment>
<evidence type="ECO:0000313" key="2">
    <source>
        <dbReference type="Proteomes" id="UP000178259"/>
    </source>
</evidence>
<organism evidence="1 2">
    <name type="scientific">Candidatus Colwellbacteria bacterium RIFCSPHIGHO2_12_FULL_43_12</name>
    <dbReference type="NCBI Taxonomy" id="1797688"/>
    <lineage>
        <taxon>Bacteria</taxon>
        <taxon>Candidatus Colwelliibacteriota</taxon>
    </lineage>
</organism>
<protein>
    <submittedName>
        <fullName evidence="1">Uncharacterized protein</fullName>
    </submittedName>
</protein>
<name>A0A1G1Z2P1_9BACT</name>
<dbReference type="AlphaFoldDB" id="A0A1G1Z2P1"/>
<accession>A0A1G1Z2P1</accession>
<gene>
    <name evidence="1" type="ORF">A3E61_01120</name>
</gene>